<evidence type="ECO:0000313" key="8">
    <source>
        <dbReference type="EMBL" id="MFD2795168.1"/>
    </source>
</evidence>
<sequence length="408" mass="40311">MEAIGRPRGGTRAVLAVLFVGAFAMGSAELLVMGMLDLISADLAVSIPAAGVLVTAFALGMAFGGPLLALVTAHLDRRAVLVGAVAAFALLNLMPVLVADYTLFLVARAGVGATEGLFVAAALTALEGVVPRDRAGRAMGVVITGFAAASALGLPLSSLLGREFGWRASFVGLAVIGVGVMLAAMLVLPPVPASSASRTARAQLRHAFAPRVLAVLALCCLVFAGVQSALTYLVPYLGDVTGVTGPLVVGVLFAFGVATTVGSAAGSRFADTHAARALQWGTIGLTVSLLAMFLFGGQVVITVLAIVGVGLFAMGMAPAMQSRVMNLAGPGAALAASLPASASNAGDAVGALLGGSAIGHAGLAAAVFAGAVVAATAVVAAIATGRLRPEAPATEAARRTAEPLAARS</sequence>
<dbReference type="Proteomes" id="UP001597479">
    <property type="component" value="Unassembled WGS sequence"/>
</dbReference>
<comment type="caution">
    <text evidence="8">The sequence shown here is derived from an EMBL/GenBank/DDBJ whole genome shotgun (WGS) entry which is preliminary data.</text>
</comment>
<dbReference type="Pfam" id="PF07690">
    <property type="entry name" value="MFS_1"/>
    <property type="match status" value="1"/>
</dbReference>
<dbReference type="PANTHER" id="PTHR43124">
    <property type="entry name" value="PURINE EFFLUX PUMP PBUE"/>
    <property type="match status" value="1"/>
</dbReference>
<accession>A0ABW5VU13</accession>
<feature type="transmembrane region" description="Helical" evidence="6">
    <location>
        <begin position="212"/>
        <end position="234"/>
    </location>
</feature>
<protein>
    <submittedName>
        <fullName evidence="8">MFS transporter</fullName>
    </submittedName>
</protein>
<dbReference type="RefSeq" id="WP_377184984.1">
    <property type="nucleotide sequence ID" value="NZ_JBHUOG010000002.1"/>
</dbReference>
<evidence type="ECO:0000256" key="2">
    <source>
        <dbReference type="ARBA" id="ARBA00022475"/>
    </source>
</evidence>
<dbReference type="CDD" id="cd17324">
    <property type="entry name" value="MFS_NepI_like"/>
    <property type="match status" value="1"/>
</dbReference>
<evidence type="ECO:0000256" key="6">
    <source>
        <dbReference type="SAM" id="Phobius"/>
    </source>
</evidence>
<name>A0ABW5VU13_9MICO</name>
<dbReference type="InterPro" id="IPR020846">
    <property type="entry name" value="MFS_dom"/>
</dbReference>
<feature type="transmembrane region" description="Helical" evidence="6">
    <location>
        <begin position="246"/>
        <end position="265"/>
    </location>
</feature>
<dbReference type="SUPFAM" id="SSF103473">
    <property type="entry name" value="MFS general substrate transporter"/>
    <property type="match status" value="1"/>
</dbReference>
<feature type="transmembrane region" description="Helical" evidence="6">
    <location>
        <begin position="168"/>
        <end position="191"/>
    </location>
</feature>
<dbReference type="InterPro" id="IPR036259">
    <property type="entry name" value="MFS_trans_sf"/>
</dbReference>
<feature type="transmembrane region" description="Helical" evidence="6">
    <location>
        <begin position="79"/>
        <end position="99"/>
    </location>
</feature>
<dbReference type="PANTHER" id="PTHR43124:SF3">
    <property type="entry name" value="CHLORAMPHENICOL EFFLUX PUMP RV0191"/>
    <property type="match status" value="1"/>
</dbReference>
<dbReference type="PROSITE" id="PS50850">
    <property type="entry name" value="MFS"/>
    <property type="match status" value="1"/>
</dbReference>
<evidence type="ECO:0000256" key="5">
    <source>
        <dbReference type="ARBA" id="ARBA00023136"/>
    </source>
</evidence>
<dbReference type="InterPro" id="IPR011701">
    <property type="entry name" value="MFS"/>
</dbReference>
<evidence type="ECO:0000256" key="1">
    <source>
        <dbReference type="ARBA" id="ARBA00004651"/>
    </source>
</evidence>
<dbReference type="InterPro" id="IPR050189">
    <property type="entry name" value="MFS_Efflux_Transporters"/>
</dbReference>
<feature type="transmembrane region" description="Helical" evidence="6">
    <location>
        <begin position="12"/>
        <end position="35"/>
    </location>
</feature>
<reference evidence="9" key="1">
    <citation type="journal article" date="2019" name="Int. J. Syst. Evol. Microbiol.">
        <title>The Global Catalogue of Microorganisms (GCM) 10K type strain sequencing project: providing services to taxonomists for standard genome sequencing and annotation.</title>
        <authorList>
            <consortium name="The Broad Institute Genomics Platform"/>
            <consortium name="The Broad Institute Genome Sequencing Center for Infectious Disease"/>
            <person name="Wu L."/>
            <person name="Ma J."/>
        </authorList>
    </citation>
    <scope>NUCLEOTIDE SEQUENCE [LARGE SCALE GENOMIC DNA]</scope>
    <source>
        <strain evidence="9">CCM 7044</strain>
    </source>
</reference>
<evidence type="ECO:0000256" key="4">
    <source>
        <dbReference type="ARBA" id="ARBA00022989"/>
    </source>
</evidence>
<organism evidence="8 9">
    <name type="scientific">Promicromonospora vindobonensis</name>
    <dbReference type="NCBI Taxonomy" id="195748"/>
    <lineage>
        <taxon>Bacteria</taxon>
        <taxon>Bacillati</taxon>
        <taxon>Actinomycetota</taxon>
        <taxon>Actinomycetes</taxon>
        <taxon>Micrococcales</taxon>
        <taxon>Promicromonosporaceae</taxon>
        <taxon>Promicromonospora</taxon>
    </lineage>
</organism>
<evidence type="ECO:0000313" key="9">
    <source>
        <dbReference type="Proteomes" id="UP001597479"/>
    </source>
</evidence>
<evidence type="ECO:0000259" key="7">
    <source>
        <dbReference type="PROSITE" id="PS50850"/>
    </source>
</evidence>
<gene>
    <name evidence="8" type="ORF">ACFS27_16540</name>
</gene>
<keyword evidence="9" id="KW-1185">Reference proteome</keyword>
<keyword evidence="5 6" id="KW-0472">Membrane</keyword>
<feature type="transmembrane region" description="Helical" evidence="6">
    <location>
        <begin position="105"/>
        <end position="126"/>
    </location>
</feature>
<feature type="transmembrane region" description="Helical" evidence="6">
    <location>
        <begin position="47"/>
        <end position="72"/>
    </location>
</feature>
<evidence type="ECO:0000256" key="3">
    <source>
        <dbReference type="ARBA" id="ARBA00022692"/>
    </source>
</evidence>
<dbReference type="EMBL" id="JBHUOG010000002">
    <property type="protein sequence ID" value="MFD2795168.1"/>
    <property type="molecule type" value="Genomic_DNA"/>
</dbReference>
<proteinExistence type="predicted"/>
<comment type="subcellular location">
    <subcellularLocation>
        <location evidence="1">Cell membrane</location>
        <topology evidence="1">Multi-pass membrane protein</topology>
    </subcellularLocation>
</comment>
<keyword evidence="4 6" id="KW-1133">Transmembrane helix</keyword>
<feature type="transmembrane region" description="Helical" evidence="6">
    <location>
        <begin position="138"/>
        <end position="156"/>
    </location>
</feature>
<dbReference type="Gene3D" id="1.20.1250.20">
    <property type="entry name" value="MFS general substrate transporter like domains"/>
    <property type="match status" value="2"/>
</dbReference>
<feature type="domain" description="Major facilitator superfamily (MFS) profile" evidence="7">
    <location>
        <begin position="14"/>
        <end position="392"/>
    </location>
</feature>
<feature type="transmembrane region" description="Helical" evidence="6">
    <location>
        <begin position="357"/>
        <end position="383"/>
    </location>
</feature>
<keyword evidence="2" id="KW-1003">Cell membrane</keyword>
<keyword evidence="3 6" id="KW-0812">Transmembrane</keyword>